<accession>A0ACC3DFJ4</accession>
<proteinExistence type="predicted"/>
<sequence>MLKVVDPQAASLDDFVKQVLPADILSSKDLKIEGPQTKAGTSGNGRSQEAGFTESQVLARLKSIASENQVLRSYIGCGYAGTRVPEIIKRNVLENPGWYTSYTPYQPEISQGRLESLLNFQTVITDLTGLSMANASVLDEPTAAAEAMTLSVNALPMSRQKKPNKTYFVSHLCHPQTIAVLESRAEGFGIKIQVGDVLADGSKGVQDVGENLIGVLVQYPDTEGGVEDFKGLSDIVHKLGGTVSVATDLLALTVLKPPGEFGADVAFGNAQRFGVPFGYGGPHAAFFATSDKHKRKIPGRIIGLSKD</sequence>
<feature type="non-terminal residue" evidence="1">
    <location>
        <position position="307"/>
    </location>
</feature>
<protein>
    <submittedName>
        <fullName evidence="1">Uncharacterized protein</fullName>
    </submittedName>
</protein>
<gene>
    <name evidence="1" type="ORF">LTS18_000635</name>
</gene>
<organism evidence="1 2">
    <name type="scientific">Coniosporium uncinatum</name>
    <dbReference type="NCBI Taxonomy" id="93489"/>
    <lineage>
        <taxon>Eukaryota</taxon>
        <taxon>Fungi</taxon>
        <taxon>Dikarya</taxon>
        <taxon>Ascomycota</taxon>
        <taxon>Pezizomycotina</taxon>
        <taxon>Dothideomycetes</taxon>
        <taxon>Dothideomycetes incertae sedis</taxon>
        <taxon>Coniosporium</taxon>
    </lineage>
</organism>
<comment type="caution">
    <text evidence="1">The sequence shown here is derived from an EMBL/GenBank/DDBJ whole genome shotgun (WGS) entry which is preliminary data.</text>
</comment>
<dbReference type="Proteomes" id="UP001186974">
    <property type="component" value="Unassembled WGS sequence"/>
</dbReference>
<reference evidence="1" key="1">
    <citation type="submission" date="2024-09" db="EMBL/GenBank/DDBJ databases">
        <title>Black Yeasts Isolated from many extreme environments.</title>
        <authorList>
            <person name="Coleine C."/>
            <person name="Stajich J.E."/>
            <person name="Selbmann L."/>
        </authorList>
    </citation>
    <scope>NUCLEOTIDE SEQUENCE</scope>
    <source>
        <strain evidence="1">CCFEE 5737</strain>
    </source>
</reference>
<dbReference type="EMBL" id="JAWDJW010005282">
    <property type="protein sequence ID" value="KAK3068506.1"/>
    <property type="molecule type" value="Genomic_DNA"/>
</dbReference>
<name>A0ACC3DFJ4_9PEZI</name>
<keyword evidence="2" id="KW-1185">Reference proteome</keyword>
<evidence type="ECO:0000313" key="1">
    <source>
        <dbReference type="EMBL" id="KAK3068506.1"/>
    </source>
</evidence>
<evidence type="ECO:0000313" key="2">
    <source>
        <dbReference type="Proteomes" id="UP001186974"/>
    </source>
</evidence>